<dbReference type="RefSeq" id="WP_092320938.1">
    <property type="nucleotide sequence ID" value="NZ_FNTJ01000003.1"/>
</dbReference>
<organism evidence="1 2">
    <name type="scientific">Pseudomonas saponiphila</name>
    <dbReference type="NCBI Taxonomy" id="556534"/>
    <lineage>
        <taxon>Bacteria</taxon>
        <taxon>Pseudomonadati</taxon>
        <taxon>Pseudomonadota</taxon>
        <taxon>Gammaproteobacteria</taxon>
        <taxon>Pseudomonadales</taxon>
        <taxon>Pseudomonadaceae</taxon>
        <taxon>Pseudomonas</taxon>
    </lineage>
</organism>
<dbReference type="Proteomes" id="UP000198982">
    <property type="component" value="Unassembled WGS sequence"/>
</dbReference>
<reference evidence="2" key="1">
    <citation type="submission" date="2016-10" db="EMBL/GenBank/DDBJ databases">
        <authorList>
            <person name="Varghese N."/>
            <person name="Submissions S."/>
        </authorList>
    </citation>
    <scope>NUCLEOTIDE SEQUENCE [LARGE SCALE GENOMIC DNA]</scope>
    <source>
        <strain evidence="2">DSM 9751</strain>
    </source>
</reference>
<name>A0A1H5A6E0_9PSED</name>
<gene>
    <name evidence="1" type="ORF">SAMN05216178_6987</name>
</gene>
<evidence type="ECO:0000313" key="2">
    <source>
        <dbReference type="Proteomes" id="UP000198982"/>
    </source>
</evidence>
<dbReference type="AlphaFoldDB" id="A0A1H5A6E0"/>
<dbReference type="EMBL" id="FNTJ01000003">
    <property type="protein sequence ID" value="SED37374.1"/>
    <property type="molecule type" value="Genomic_DNA"/>
</dbReference>
<keyword evidence="2" id="KW-1185">Reference proteome</keyword>
<sequence length="168" mass="18759">MKAQTLTKAMLKANACFWKATVDTDPDTGKSTVKIEEWRVRSVLNRRPSEGLEPLPTAFFVKKVDGSTWVKLSPRTGDYGWASNIRGIDKATCHLGCPLPDGMATTKYRACERAKILHRESRESLAKSLIRFGHSSPDDDPEYMAEVANEVAALDRAAAYWKTREKAV</sequence>
<proteinExistence type="predicted"/>
<protein>
    <submittedName>
        <fullName evidence="1">Uncharacterized protein</fullName>
    </submittedName>
</protein>
<accession>A0A1H5A6E0</accession>
<evidence type="ECO:0000313" key="1">
    <source>
        <dbReference type="EMBL" id="SED37374.1"/>
    </source>
</evidence>